<sequence>MISIQDLKNEDLFNKIKTSIHSQRNKLLEGSVQIEIPRPGIDMMFNDVKEYFKNGLTKVFIKFDSLDSSIAAFEKLDGWCFQGRKVLLGFYDEKDFDNGIYI</sequence>
<name>A0A1B7T879_9ASCO</name>
<dbReference type="InterPro" id="IPR035979">
    <property type="entry name" value="RBD_domain_sf"/>
</dbReference>
<evidence type="ECO:0000313" key="1">
    <source>
        <dbReference type="EMBL" id="OBA24923.1"/>
    </source>
</evidence>
<dbReference type="SUPFAM" id="SSF54928">
    <property type="entry name" value="RNA-binding domain, RBD"/>
    <property type="match status" value="1"/>
</dbReference>
<dbReference type="AlphaFoldDB" id="A0A1B7T879"/>
<protein>
    <recommendedName>
        <fullName evidence="3">RRM domain-containing protein</fullName>
    </recommendedName>
</protein>
<comment type="caution">
    <text evidence="1">The sequence shown here is derived from an EMBL/GenBank/DDBJ whole genome shotgun (WGS) entry which is preliminary data.</text>
</comment>
<accession>A0A1B7T879</accession>
<dbReference type="GO" id="GO:0003676">
    <property type="term" value="F:nucleic acid binding"/>
    <property type="evidence" value="ECO:0007669"/>
    <property type="project" value="InterPro"/>
</dbReference>
<evidence type="ECO:0008006" key="3">
    <source>
        <dbReference type="Google" id="ProtNLM"/>
    </source>
</evidence>
<evidence type="ECO:0000313" key="2">
    <source>
        <dbReference type="Proteomes" id="UP000092321"/>
    </source>
</evidence>
<keyword evidence="2" id="KW-1185">Reference proteome</keyword>
<dbReference type="EMBL" id="LXPE01000337">
    <property type="protein sequence ID" value="OBA24923.1"/>
    <property type="molecule type" value="Genomic_DNA"/>
</dbReference>
<reference evidence="2" key="1">
    <citation type="journal article" date="2016" name="Proc. Natl. Acad. Sci. U.S.A.">
        <title>Comparative genomics of biotechnologically important yeasts.</title>
        <authorList>
            <person name="Riley R."/>
            <person name="Haridas S."/>
            <person name="Wolfe K.H."/>
            <person name="Lopes M.R."/>
            <person name="Hittinger C.T."/>
            <person name="Goeker M."/>
            <person name="Salamov A.A."/>
            <person name="Wisecaver J.H."/>
            <person name="Long T.M."/>
            <person name="Calvey C.H."/>
            <person name="Aerts A.L."/>
            <person name="Barry K.W."/>
            <person name="Choi C."/>
            <person name="Clum A."/>
            <person name="Coughlan A.Y."/>
            <person name="Deshpande S."/>
            <person name="Douglass A.P."/>
            <person name="Hanson S.J."/>
            <person name="Klenk H.-P."/>
            <person name="LaButti K.M."/>
            <person name="Lapidus A."/>
            <person name="Lindquist E.A."/>
            <person name="Lipzen A.M."/>
            <person name="Meier-Kolthoff J.P."/>
            <person name="Ohm R.A."/>
            <person name="Otillar R.P."/>
            <person name="Pangilinan J.L."/>
            <person name="Peng Y."/>
            <person name="Rokas A."/>
            <person name="Rosa C.A."/>
            <person name="Scheuner C."/>
            <person name="Sibirny A.A."/>
            <person name="Slot J.C."/>
            <person name="Stielow J.B."/>
            <person name="Sun H."/>
            <person name="Kurtzman C.P."/>
            <person name="Blackwell M."/>
            <person name="Grigoriev I.V."/>
            <person name="Jeffries T.W."/>
        </authorList>
    </citation>
    <scope>NUCLEOTIDE SEQUENCE [LARGE SCALE GENOMIC DNA]</scope>
    <source>
        <strain evidence="2">NRRL Y-1626</strain>
    </source>
</reference>
<dbReference type="Gene3D" id="3.30.70.330">
    <property type="match status" value="1"/>
</dbReference>
<dbReference type="InterPro" id="IPR012677">
    <property type="entry name" value="Nucleotide-bd_a/b_plait_sf"/>
</dbReference>
<organism evidence="1 2">
    <name type="scientific">Hanseniaspora valbyensis NRRL Y-1626</name>
    <dbReference type="NCBI Taxonomy" id="766949"/>
    <lineage>
        <taxon>Eukaryota</taxon>
        <taxon>Fungi</taxon>
        <taxon>Dikarya</taxon>
        <taxon>Ascomycota</taxon>
        <taxon>Saccharomycotina</taxon>
        <taxon>Saccharomycetes</taxon>
        <taxon>Saccharomycodales</taxon>
        <taxon>Saccharomycodaceae</taxon>
        <taxon>Hanseniaspora</taxon>
    </lineage>
</organism>
<dbReference type="OrthoDB" id="3971561at2759"/>
<proteinExistence type="predicted"/>
<dbReference type="Proteomes" id="UP000092321">
    <property type="component" value="Unassembled WGS sequence"/>
</dbReference>
<gene>
    <name evidence="1" type="ORF">HANVADRAFT_50513</name>
</gene>